<evidence type="ECO:0000259" key="9">
    <source>
        <dbReference type="Pfam" id="PF03807"/>
    </source>
</evidence>
<evidence type="ECO:0000256" key="2">
    <source>
        <dbReference type="ARBA" id="ARBA00022857"/>
    </source>
</evidence>
<dbReference type="PIRSF" id="PIRSF000193">
    <property type="entry name" value="Pyrrol-5-carb_rd"/>
    <property type="match status" value="1"/>
</dbReference>
<evidence type="ECO:0000256" key="1">
    <source>
        <dbReference type="ARBA" id="ARBA00005525"/>
    </source>
</evidence>
<dbReference type="NCBIfam" id="TIGR00112">
    <property type="entry name" value="proC"/>
    <property type="match status" value="1"/>
</dbReference>
<evidence type="ECO:0000259" key="10">
    <source>
        <dbReference type="Pfam" id="PF14748"/>
    </source>
</evidence>
<comment type="pathway">
    <text evidence="4 7">Amino-acid biosynthesis; L-proline biosynthesis; L-proline from L-glutamate 5-semialdehyde: step 1/1.</text>
</comment>
<dbReference type="PANTHER" id="PTHR11645:SF0">
    <property type="entry name" value="PYRROLINE-5-CARBOXYLATE REDUCTASE 3"/>
    <property type="match status" value="1"/>
</dbReference>
<dbReference type="InterPro" id="IPR036291">
    <property type="entry name" value="NAD(P)-bd_dom_sf"/>
</dbReference>
<dbReference type="InterPro" id="IPR008927">
    <property type="entry name" value="6-PGluconate_DH-like_C_sf"/>
</dbReference>
<sequence length="268" mass="28648">MAIGFIGAGNMAEAIIKGLISNKVYNCDEINISDISDNRLEYMQSAYSINTFKYNNLLVSSSDLAVLAVKPQVAGEVMEALDDFPVDKPVISIAAGLRIEKITKLLGDRPVIRVMPNTPALAGWGAAGIFANKKGEKHLPLAKKIFSAIGEAFVLSSEDDMNIVTALSGSGPAYFFLLMEEMINAGIELGLDEKLASDLTIQTAIGAAMLARQGNNDSETPEDLRKKVTSPGGTTEAALKELENNQLGALVMLAVSRAKQRSEELSKV</sequence>
<comment type="subcellular location">
    <subcellularLocation>
        <location evidence="4">Cytoplasm</location>
    </subcellularLocation>
</comment>
<keyword evidence="2 4" id="KW-0521">NADP</keyword>
<dbReference type="Proteomes" id="UP000193334">
    <property type="component" value="Chromosome"/>
</dbReference>
<dbReference type="GO" id="GO:0055129">
    <property type="term" value="P:L-proline biosynthetic process"/>
    <property type="evidence" value="ECO:0007669"/>
    <property type="project" value="UniProtKB-UniRule"/>
</dbReference>
<evidence type="ECO:0000256" key="6">
    <source>
        <dbReference type="PIRSR" id="PIRSR000193-1"/>
    </source>
</evidence>
<dbReference type="InterPro" id="IPR029036">
    <property type="entry name" value="P5CR_dimer"/>
</dbReference>
<dbReference type="UniPathway" id="UPA00098">
    <property type="reaction ID" value="UER00361"/>
</dbReference>
<dbReference type="Gene3D" id="1.10.3730.10">
    <property type="entry name" value="ProC C-terminal domain-like"/>
    <property type="match status" value="1"/>
</dbReference>
<dbReference type="SUPFAM" id="SSF48179">
    <property type="entry name" value="6-phosphogluconate dehydrogenase C-terminal domain-like"/>
    <property type="match status" value="1"/>
</dbReference>
<dbReference type="InterPro" id="IPR053790">
    <property type="entry name" value="P5CR-like_CS"/>
</dbReference>
<dbReference type="KEGG" id="pbp:STSP1_01132"/>
<dbReference type="RefSeq" id="WP_085755429.1">
    <property type="nucleotide sequence ID" value="NZ_CP021023.1"/>
</dbReference>
<dbReference type="STRING" id="1941349.STSP1_01132"/>
<feature type="binding site" evidence="6">
    <location>
        <position position="55"/>
    </location>
    <ligand>
        <name>NADPH</name>
        <dbReference type="ChEBI" id="CHEBI:57783"/>
    </ligand>
</feature>
<dbReference type="SUPFAM" id="SSF51735">
    <property type="entry name" value="NAD(P)-binding Rossmann-fold domains"/>
    <property type="match status" value="1"/>
</dbReference>
<dbReference type="EMBL" id="CP021023">
    <property type="protein sequence ID" value="ARN56742.1"/>
    <property type="molecule type" value="Genomic_DNA"/>
</dbReference>
<evidence type="ECO:0000256" key="8">
    <source>
        <dbReference type="SAM" id="MobiDB-lite"/>
    </source>
</evidence>
<name>A0A1W6LLW0_9BACT</name>
<accession>A0A1W6LLW0</accession>
<evidence type="ECO:0000256" key="7">
    <source>
        <dbReference type="RuleBase" id="RU003903"/>
    </source>
</evidence>
<feature type="domain" description="Pyrroline-5-carboxylate reductase catalytic N-terminal" evidence="9">
    <location>
        <begin position="3"/>
        <end position="96"/>
    </location>
</feature>
<reference evidence="12" key="1">
    <citation type="submission" date="2017-04" db="EMBL/GenBank/DDBJ databases">
        <title>Comparative genomics and description of representatives of a novel lineage of planctomycetes thriving in anoxic sediments.</title>
        <authorList>
            <person name="Spring S."/>
            <person name="Bunk B."/>
            <person name="Sproer C."/>
        </authorList>
    </citation>
    <scope>NUCLEOTIDE SEQUENCE [LARGE SCALE GENOMIC DNA]</scope>
    <source>
        <strain evidence="12">ST-PulAB-D4</strain>
    </source>
</reference>
<comment type="catalytic activity">
    <reaction evidence="4">
        <text>L-proline + NAD(+) = (S)-1-pyrroline-5-carboxylate + NADH + 2 H(+)</text>
        <dbReference type="Rhea" id="RHEA:14105"/>
        <dbReference type="ChEBI" id="CHEBI:15378"/>
        <dbReference type="ChEBI" id="CHEBI:17388"/>
        <dbReference type="ChEBI" id="CHEBI:57540"/>
        <dbReference type="ChEBI" id="CHEBI:57945"/>
        <dbReference type="ChEBI" id="CHEBI:60039"/>
        <dbReference type="EC" id="1.5.1.2"/>
    </reaction>
</comment>
<dbReference type="Pfam" id="PF14748">
    <property type="entry name" value="P5CR_dimer"/>
    <property type="match status" value="1"/>
</dbReference>
<keyword evidence="4 7" id="KW-0028">Amino-acid biosynthesis</keyword>
<evidence type="ECO:0000313" key="11">
    <source>
        <dbReference type="EMBL" id="ARN56742.1"/>
    </source>
</evidence>
<comment type="function">
    <text evidence="4">Catalyzes the reduction of 1-pyrroline-5-carboxylate (PCA) to L-proline.</text>
</comment>
<dbReference type="InterPro" id="IPR028939">
    <property type="entry name" value="P5C_Rdtase_cat_N"/>
</dbReference>
<dbReference type="PANTHER" id="PTHR11645">
    <property type="entry name" value="PYRROLINE-5-CARBOXYLATE REDUCTASE"/>
    <property type="match status" value="1"/>
</dbReference>
<keyword evidence="12" id="KW-1185">Reference proteome</keyword>
<dbReference type="GO" id="GO:0005737">
    <property type="term" value="C:cytoplasm"/>
    <property type="evidence" value="ECO:0007669"/>
    <property type="project" value="UniProtKB-SubCell"/>
</dbReference>
<keyword evidence="4 7" id="KW-0641">Proline biosynthesis</keyword>
<dbReference type="FunFam" id="1.10.3730.10:FF:000001">
    <property type="entry name" value="Pyrroline-5-carboxylate reductase"/>
    <property type="match status" value="1"/>
</dbReference>
<dbReference type="InterPro" id="IPR000304">
    <property type="entry name" value="Pyrroline-COOH_reductase"/>
</dbReference>
<evidence type="ECO:0000313" key="12">
    <source>
        <dbReference type="Proteomes" id="UP000193334"/>
    </source>
</evidence>
<proteinExistence type="inferred from homology"/>
<evidence type="ECO:0000256" key="4">
    <source>
        <dbReference type="HAMAP-Rule" id="MF_01925"/>
    </source>
</evidence>
<evidence type="ECO:0000256" key="5">
    <source>
        <dbReference type="NCBIfam" id="TIGR00112"/>
    </source>
</evidence>
<feature type="binding site" evidence="6">
    <location>
        <begin position="68"/>
        <end position="71"/>
    </location>
    <ligand>
        <name>NADP(+)</name>
        <dbReference type="ChEBI" id="CHEBI:58349"/>
    </ligand>
</feature>
<dbReference type="GO" id="GO:0004735">
    <property type="term" value="F:pyrroline-5-carboxylate reductase activity"/>
    <property type="evidence" value="ECO:0007669"/>
    <property type="project" value="UniProtKB-UniRule"/>
</dbReference>
<dbReference type="AlphaFoldDB" id="A0A1W6LLW0"/>
<gene>
    <name evidence="4 11" type="primary">proC</name>
    <name evidence="11" type="ORF">STSP1_01132</name>
</gene>
<dbReference type="EC" id="1.5.1.2" evidence="4 5"/>
<evidence type="ECO:0000256" key="3">
    <source>
        <dbReference type="ARBA" id="ARBA00023002"/>
    </source>
</evidence>
<feature type="binding site" evidence="6">
    <location>
        <begin position="6"/>
        <end position="11"/>
    </location>
    <ligand>
        <name>NADP(+)</name>
        <dbReference type="ChEBI" id="CHEBI:58349"/>
    </ligand>
</feature>
<protein>
    <recommendedName>
        <fullName evidence="4 5">Pyrroline-5-carboxylate reductase</fullName>
        <shortName evidence="4">P5C reductase</shortName>
        <shortName evidence="4">P5CR</shortName>
        <ecNumber evidence="4 5">1.5.1.2</ecNumber>
    </recommendedName>
    <alternativeName>
        <fullName evidence="4">PCA reductase</fullName>
    </alternativeName>
</protein>
<dbReference type="HAMAP" id="MF_01925">
    <property type="entry name" value="P5C_reductase"/>
    <property type="match status" value="1"/>
</dbReference>
<comment type="similarity">
    <text evidence="1 4 7">Belongs to the pyrroline-5-carboxylate reductase family.</text>
</comment>
<comment type="catalytic activity">
    <reaction evidence="4 7">
        <text>L-proline + NADP(+) = (S)-1-pyrroline-5-carboxylate + NADPH + 2 H(+)</text>
        <dbReference type="Rhea" id="RHEA:14109"/>
        <dbReference type="ChEBI" id="CHEBI:15378"/>
        <dbReference type="ChEBI" id="CHEBI:17388"/>
        <dbReference type="ChEBI" id="CHEBI:57783"/>
        <dbReference type="ChEBI" id="CHEBI:58349"/>
        <dbReference type="ChEBI" id="CHEBI:60039"/>
        <dbReference type="EC" id="1.5.1.2"/>
    </reaction>
</comment>
<feature type="region of interest" description="Disordered" evidence="8">
    <location>
        <begin position="212"/>
        <end position="233"/>
    </location>
</feature>
<dbReference type="Pfam" id="PF03807">
    <property type="entry name" value="F420_oxidored"/>
    <property type="match status" value="1"/>
</dbReference>
<keyword evidence="3 4" id="KW-0560">Oxidoreductase</keyword>
<keyword evidence="4" id="KW-0963">Cytoplasm</keyword>
<organism evidence="11 12">
    <name type="scientific">Sedimentisphaera salicampi</name>
    <dbReference type="NCBI Taxonomy" id="1941349"/>
    <lineage>
        <taxon>Bacteria</taxon>
        <taxon>Pseudomonadati</taxon>
        <taxon>Planctomycetota</taxon>
        <taxon>Phycisphaerae</taxon>
        <taxon>Sedimentisphaerales</taxon>
        <taxon>Sedimentisphaeraceae</taxon>
        <taxon>Sedimentisphaera</taxon>
    </lineage>
</organism>
<dbReference type="Gene3D" id="3.40.50.720">
    <property type="entry name" value="NAD(P)-binding Rossmann-like Domain"/>
    <property type="match status" value="1"/>
</dbReference>
<dbReference type="PROSITE" id="PS00521">
    <property type="entry name" value="P5CR"/>
    <property type="match status" value="1"/>
</dbReference>
<feature type="domain" description="Pyrroline-5-carboxylate reductase dimerisation" evidence="10">
    <location>
        <begin position="158"/>
        <end position="265"/>
    </location>
</feature>